<dbReference type="CDD" id="cd06170">
    <property type="entry name" value="LuxR_C_like"/>
    <property type="match status" value="1"/>
</dbReference>
<dbReference type="PANTHER" id="PTHR43214">
    <property type="entry name" value="TWO-COMPONENT RESPONSE REGULATOR"/>
    <property type="match status" value="1"/>
</dbReference>
<protein>
    <recommendedName>
        <fullName evidence="9">LuxR family two component transcriptional regulator</fullName>
    </recommendedName>
</protein>
<gene>
    <name evidence="7" type="ORF">R54767_00051</name>
</gene>
<dbReference type="Proteomes" id="UP000789752">
    <property type="component" value="Unassembled WGS sequence"/>
</dbReference>
<evidence type="ECO:0000313" key="8">
    <source>
        <dbReference type="Proteomes" id="UP000789752"/>
    </source>
</evidence>
<evidence type="ECO:0000256" key="4">
    <source>
        <dbReference type="PROSITE-ProRule" id="PRU00169"/>
    </source>
</evidence>
<dbReference type="InterPro" id="IPR039420">
    <property type="entry name" value="WalR-like"/>
</dbReference>
<dbReference type="RefSeq" id="WP_228973678.1">
    <property type="nucleotide sequence ID" value="NZ_CAJQYY010000001.1"/>
</dbReference>
<keyword evidence="3" id="KW-0804">Transcription</keyword>
<feature type="domain" description="Response regulatory" evidence="6">
    <location>
        <begin position="12"/>
        <end position="130"/>
    </location>
</feature>
<dbReference type="PRINTS" id="PR00038">
    <property type="entry name" value="HTHLUXR"/>
</dbReference>
<keyword evidence="2" id="KW-0238">DNA-binding</keyword>
<dbReference type="InterPro" id="IPR016032">
    <property type="entry name" value="Sig_transdc_resp-reg_C-effctor"/>
</dbReference>
<organism evidence="7 8">
    <name type="scientific">Paraburkholderia gardini</name>
    <dbReference type="NCBI Taxonomy" id="2823469"/>
    <lineage>
        <taxon>Bacteria</taxon>
        <taxon>Pseudomonadati</taxon>
        <taxon>Pseudomonadota</taxon>
        <taxon>Betaproteobacteria</taxon>
        <taxon>Burkholderiales</taxon>
        <taxon>Burkholderiaceae</taxon>
        <taxon>Paraburkholderia</taxon>
    </lineage>
</organism>
<proteinExistence type="predicted"/>
<dbReference type="SUPFAM" id="SSF52172">
    <property type="entry name" value="CheY-like"/>
    <property type="match status" value="1"/>
</dbReference>
<dbReference type="SMART" id="SM00448">
    <property type="entry name" value="REC"/>
    <property type="match status" value="1"/>
</dbReference>
<evidence type="ECO:0000256" key="1">
    <source>
        <dbReference type="ARBA" id="ARBA00023015"/>
    </source>
</evidence>
<comment type="caution">
    <text evidence="4">Lacks conserved residue(s) required for the propagation of feature annotation.</text>
</comment>
<dbReference type="Pfam" id="PF00072">
    <property type="entry name" value="Response_reg"/>
    <property type="match status" value="1"/>
</dbReference>
<keyword evidence="8" id="KW-1185">Reference proteome</keyword>
<dbReference type="SUPFAM" id="SSF46894">
    <property type="entry name" value="C-terminal effector domain of the bipartite response regulators"/>
    <property type="match status" value="1"/>
</dbReference>
<name>A0ABM8TX48_9BURK</name>
<evidence type="ECO:0000313" key="7">
    <source>
        <dbReference type="EMBL" id="CAG4885637.1"/>
    </source>
</evidence>
<dbReference type="InterPro" id="IPR001789">
    <property type="entry name" value="Sig_transdc_resp-reg_receiver"/>
</dbReference>
<dbReference type="PROSITE" id="PS50043">
    <property type="entry name" value="HTH_LUXR_2"/>
    <property type="match status" value="1"/>
</dbReference>
<dbReference type="SMART" id="SM00421">
    <property type="entry name" value="HTH_LUXR"/>
    <property type="match status" value="1"/>
</dbReference>
<dbReference type="EMBL" id="CAJQYY010000001">
    <property type="protein sequence ID" value="CAG4885637.1"/>
    <property type="molecule type" value="Genomic_DNA"/>
</dbReference>
<evidence type="ECO:0000256" key="3">
    <source>
        <dbReference type="ARBA" id="ARBA00023163"/>
    </source>
</evidence>
<accession>A0ABM8TX48</accession>
<dbReference type="InterPro" id="IPR011006">
    <property type="entry name" value="CheY-like_superfamily"/>
</dbReference>
<evidence type="ECO:0000256" key="2">
    <source>
        <dbReference type="ARBA" id="ARBA00023125"/>
    </source>
</evidence>
<dbReference type="Gene3D" id="1.10.10.10">
    <property type="entry name" value="Winged helix-like DNA-binding domain superfamily/Winged helix DNA-binding domain"/>
    <property type="match status" value="1"/>
</dbReference>
<feature type="domain" description="HTH luxR-type" evidence="5">
    <location>
        <begin position="165"/>
        <end position="230"/>
    </location>
</feature>
<comment type="caution">
    <text evidence="7">The sequence shown here is derived from an EMBL/GenBank/DDBJ whole genome shotgun (WGS) entry which is preliminary data.</text>
</comment>
<keyword evidence="1" id="KW-0805">Transcription regulation</keyword>
<evidence type="ECO:0000259" key="5">
    <source>
        <dbReference type="PROSITE" id="PS50043"/>
    </source>
</evidence>
<dbReference type="PROSITE" id="PS50110">
    <property type="entry name" value="RESPONSE_REGULATORY"/>
    <property type="match status" value="1"/>
</dbReference>
<dbReference type="PROSITE" id="PS00622">
    <property type="entry name" value="HTH_LUXR_1"/>
    <property type="match status" value="1"/>
</dbReference>
<sequence>MIADPTESRLRRLLIVGHDPVTQTRLRAILASLGYAHQDALFFADSIAETTMLPVDDTFVLALIEGELPDGTSIDLIHSLHDRQRGLPIVVITEQRNELEILGMLRAGAAGYVLKSRDDVEMALYIRSALCGGTPIDPFVAKRLLDLLNRSRLDPEPPAVPCDPAVVSKNSLSVRETEILDFVGRGLSNREISCLLSLSTLTVESHLKNIFRKLAVKRRTQAILEARTRGLLP</sequence>
<dbReference type="Gene3D" id="3.40.50.2300">
    <property type="match status" value="1"/>
</dbReference>
<evidence type="ECO:0000259" key="6">
    <source>
        <dbReference type="PROSITE" id="PS50110"/>
    </source>
</evidence>
<reference evidence="7 8" key="1">
    <citation type="submission" date="2021-04" db="EMBL/GenBank/DDBJ databases">
        <authorList>
            <person name="Vanwijnsberghe S."/>
        </authorList>
    </citation>
    <scope>NUCLEOTIDE SEQUENCE [LARGE SCALE GENOMIC DNA]</scope>
    <source>
        <strain evidence="7 8">LMG 32171</strain>
    </source>
</reference>
<dbReference type="PANTHER" id="PTHR43214:SF41">
    <property type="entry name" value="NITRATE_NITRITE RESPONSE REGULATOR PROTEIN NARP"/>
    <property type="match status" value="1"/>
</dbReference>
<dbReference type="Pfam" id="PF00196">
    <property type="entry name" value="GerE"/>
    <property type="match status" value="1"/>
</dbReference>
<dbReference type="InterPro" id="IPR036388">
    <property type="entry name" value="WH-like_DNA-bd_sf"/>
</dbReference>
<dbReference type="InterPro" id="IPR000792">
    <property type="entry name" value="Tscrpt_reg_LuxR_C"/>
</dbReference>
<evidence type="ECO:0008006" key="9">
    <source>
        <dbReference type="Google" id="ProtNLM"/>
    </source>
</evidence>